<dbReference type="InterPro" id="IPR036291">
    <property type="entry name" value="NAD(P)-bd_dom_sf"/>
</dbReference>
<dbReference type="RefSeq" id="WP_050075466.1">
    <property type="nucleotide sequence ID" value="NZ_CABHYX010000033.1"/>
</dbReference>
<gene>
    <name evidence="3" type="ORF">WFP14_04710</name>
</gene>
<dbReference type="Proteomes" id="UP001629523">
    <property type="component" value="Unassembled WGS sequence"/>
</dbReference>
<evidence type="ECO:0000259" key="1">
    <source>
        <dbReference type="Pfam" id="PF01408"/>
    </source>
</evidence>
<dbReference type="SUPFAM" id="SSF51735">
    <property type="entry name" value="NAD(P)-binding Rossmann-fold domains"/>
    <property type="match status" value="1"/>
</dbReference>
<feature type="domain" description="Gfo/Idh/MocA-like oxidoreductase N-terminal" evidence="1">
    <location>
        <begin position="16"/>
        <end position="133"/>
    </location>
</feature>
<dbReference type="Pfam" id="PF01408">
    <property type="entry name" value="GFO_IDH_MocA"/>
    <property type="match status" value="1"/>
</dbReference>
<keyword evidence="4" id="KW-1185">Reference proteome</keyword>
<feature type="domain" description="YceM-like C-terminal" evidence="2">
    <location>
        <begin position="139"/>
        <end position="258"/>
    </location>
</feature>
<dbReference type="PANTHER" id="PTHR43708">
    <property type="entry name" value="CONSERVED EXPRESSED OXIDOREDUCTASE (EUROFUNG)"/>
    <property type="match status" value="1"/>
</dbReference>
<name>A0ABW9EW41_9GAMM</name>
<dbReference type="Gene3D" id="3.40.50.720">
    <property type="entry name" value="NAD(P)-binding Rossmann-like Domain"/>
    <property type="match status" value="1"/>
</dbReference>
<dbReference type="InterPro" id="IPR048477">
    <property type="entry name" value="YceM-like_C"/>
</dbReference>
<dbReference type="Pfam" id="PF21378">
    <property type="entry name" value="YceM-like_C"/>
    <property type="match status" value="1"/>
</dbReference>
<dbReference type="InterPro" id="IPR000683">
    <property type="entry name" value="Gfo/Idh/MocA-like_OxRdtase_N"/>
</dbReference>
<dbReference type="PANTHER" id="PTHR43708:SF4">
    <property type="entry name" value="OXIDOREDUCTASE YCEM-RELATED"/>
    <property type="match status" value="1"/>
</dbReference>
<comment type="caution">
    <text evidence="3">The sequence shown here is derived from an EMBL/GenBank/DDBJ whole genome shotgun (WGS) entry which is preliminary data.</text>
</comment>
<organism evidence="3 4">
    <name type="scientific">Yersinia proxima</name>
    <dbReference type="NCBI Taxonomy" id="2890316"/>
    <lineage>
        <taxon>Bacteria</taxon>
        <taxon>Pseudomonadati</taxon>
        <taxon>Pseudomonadota</taxon>
        <taxon>Gammaproteobacteria</taxon>
        <taxon>Enterobacterales</taxon>
        <taxon>Yersiniaceae</taxon>
        <taxon>Yersinia</taxon>
    </lineage>
</organism>
<evidence type="ECO:0000313" key="3">
    <source>
        <dbReference type="EMBL" id="MFM1345851.1"/>
    </source>
</evidence>
<protein>
    <submittedName>
        <fullName evidence="3">Gfo/Idh/MocA family oxidoreductase</fullName>
    </submittedName>
</protein>
<sequence length="319" mass="35464">MINKDAMKQSGVDKKLRVGIVGLGGIAQKAYLPILTQTQGWQLVGAFSPNQIKAQPVCDSYRMRYFSRLDTLAAECDAIFVHSSTSSHFQVVSELLQAGIHVYVDKPLAETIAQSEQLIALAAKQRLALMVGFNRRFAPLYQQLKQQMSHPASLRMEKHRQNSIGPNDVRFTLLDDYLHVVDTALWLGGATAKLLSGTIQTNPQQQMLYAEHHFQAGDCLITTSMHRHGGTQRESVQAVSPGSCYQITDMRQWQQESDGQVITLPAPGWQTTLEQRGFSGAVHHFIEAVSNQTTPQVSGEEAIRAQRTIEILLQQQVAE</sequence>
<accession>A0ABW9EW41</accession>
<evidence type="ECO:0000313" key="4">
    <source>
        <dbReference type="Proteomes" id="UP001629523"/>
    </source>
</evidence>
<dbReference type="EMBL" id="JBBEST010000001">
    <property type="protein sequence ID" value="MFM1345851.1"/>
    <property type="molecule type" value="Genomic_DNA"/>
</dbReference>
<dbReference type="Gene3D" id="3.30.360.10">
    <property type="entry name" value="Dihydrodipicolinate Reductase, domain 2"/>
    <property type="match status" value="1"/>
</dbReference>
<reference evidence="3 4" key="1">
    <citation type="journal article" date="2024" name="Infect. Genet. Evol.">
        <title>Characteristics and comparative genome analysis of Yersinia enterocolitica and related species associated with human infections in Switzerland 2019-2023.</title>
        <authorList>
            <person name="Stevens M.J.A."/>
            <person name="Horlbog J.A."/>
            <person name="Diethelm A."/>
            <person name="Stephan R."/>
            <person name="Nuesch-Inderbinen M."/>
        </authorList>
    </citation>
    <scope>NUCLEOTIDE SEQUENCE [LARGE SCALE GENOMIC DNA]</scope>
    <source>
        <strain evidence="3 4">N20-0302</strain>
    </source>
</reference>
<proteinExistence type="predicted"/>
<dbReference type="InterPro" id="IPR051317">
    <property type="entry name" value="Gfo/Idh/MocA_oxidoreduct"/>
</dbReference>
<dbReference type="SUPFAM" id="SSF55347">
    <property type="entry name" value="Glyceraldehyde-3-phosphate dehydrogenase-like, C-terminal domain"/>
    <property type="match status" value="1"/>
</dbReference>
<evidence type="ECO:0000259" key="2">
    <source>
        <dbReference type="Pfam" id="PF21378"/>
    </source>
</evidence>